<dbReference type="InterPro" id="IPR000160">
    <property type="entry name" value="GGDEF_dom"/>
</dbReference>
<dbReference type="Pfam" id="PF00563">
    <property type="entry name" value="EAL"/>
    <property type="match status" value="1"/>
</dbReference>
<dbReference type="InterPro" id="IPR032244">
    <property type="entry name" value="LapD_MoxY_N"/>
</dbReference>
<dbReference type="PANTHER" id="PTHR33121:SF23">
    <property type="entry name" value="CYCLIC DI-GMP PHOSPHODIESTERASE PDEB"/>
    <property type="match status" value="1"/>
</dbReference>
<dbReference type="InterPro" id="IPR035919">
    <property type="entry name" value="EAL_sf"/>
</dbReference>
<dbReference type="InterPro" id="IPR003660">
    <property type="entry name" value="HAMP_dom"/>
</dbReference>
<evidence type="ECO:0000259" key="1">
    <source>
        <dbReference type="PROSITE" id="PS50883"/>
    </source>
</evidence>
<name>A0A1G9FB81_9GAMM</name>
<evidence type="ECO:0000313" key="4">
    <source>
        <dbReference type="EMBL" id="SDK85664.1"/>
    </source>
</evidence>
<proteinExistence type="predicted"/>
<accession>A0A1G9FB81</accession>
<dbReference type="Pfam" id="PF00990">
    <property type="entry name" value="GGDEF"/>
    <property type="match status" value="1"/>
</dbReference>
<dbReference type="CDD" id="cd01948">
    <property type="entry name" value="EAL"/>
    <property type="match status" value="1"/>
</dbReference>
<feature type="domain" description="GGDEF" evidence="3">
    <location>
        <begin position="263"/>
        <end position="392"/>
    </location>
</feature>
<dbReference type="Gene3D" id="3.30.110.200">
    <property type="match status" value="1"/>
</dbReference>
<dbReference type="GO" id="GO:0071111">
    <property type="term" value="F:cyclic-guanylate-specific phosphodiesterase activity"/>
    <property type="evidence" value="ECO:0007669"/>
    <property type="project" value="InterPro"/>
</dbReference>
<dbReference type="OrthoDB" id="5894408at2"/>
<dbReference type="GO" id="GO:0016020">
    <property type="term" value="C:membrane"/>
    <property type="evidence" value="ECO:0007669"/>
    <property type="project" value="InterPro"/>
</dbReference>
<dbReference type="RefSeq" id="WP_089724853.1">
    <property type="nucleotide sequence ID" value="NZ_FNGI01000001.1"/>
</dbReference>
<dbReference type="PROSITE" id="PS50887">
    <property type="entry name" value="GGDEF"/>
    <property type="match status" value="1"/>
</dbReference>
<dbReference type="InterPro" id="IPR001633">
    <property type="entry name" value="EAL_dom"/>
</dbReference>
<dbReference type="InterPro" id="IPR042461">
    <property type="entry name" value="LapD_MoxY_peri_C"/>
</dbReference>
<dbReference type="Gene3D" id="6.10.340.10">
    <property type="match status" value="1"/>
</dbReference>
<dbReference type="AlphaFoldDB" id="A0A1G9FB81"/>
<dbReference type="Pfam" id="PF16448">
    <property type="entry name" value="LapD_MoxY_N"/>
    <property type="match status" value="1"/>
</dbReference>
<reference evidence="4 5" key="1">
    <citation type="submission" date="2016-10" db="EMBL/GenBank/DDBJ databases">
        <authorList>
            <person name="de Groot N.N."/>
        </authorList>
    </citation>
    <scope>NUCLEOTIDE SEQUENCE [LARGE SCALE GENOMIC DNA]</scope>
    <source>
        <strain evidence="4 5">DSM 14789</strain>
    </source>
</reference>
<protein>
    <submittedName>
        <fullName evidence="4">EAL domain, c-di-GMP-specific phosphodiesterase class I (Or its enzymatically inactive variant)</fullName>
    </submittedName>
</protein>
<evidence type="ECO:0000259" key="3">
    <source>
        <dbReference type="PROSITE" id="PS50887"/>
    </source>
</evidence>
<dbReference type="SUPFAM" id="SSF141868">
    <property type="entry name" value="EAL domain-like"/>
    <property type="match status" value="1"/>
</dbReference>
<feature type="domain" description="HAMP" evidence="2">
    <location>
        <begin position="170"/>
        <end position="221"/>
    </location>
</feature>
<dbReference type="Gene3D" id="3.30.70.270">
    <property type="match status" value="1"/>
</dbReference>
<keyword evidence="5" id="KW-1185">Reference proteome</keyword>
<evidence type="ECO:0000259" key="2">
    <source>
        <dbReference type="PROSITE" id="PS50885"/>
    </source>
</evidence>
<dbReference type="PROSITE" id="PS50883">
    <property type="entry name" value="EAL"/>
    <property type="match status" value="1"/>
</dbReference>
<dbReference type="Gene3D" id="6.20.270.20">
    <property type="entry name" value="LapD/MoxY periplasmic domain"/>
    <property type="match status" value="1"/>
</dbReference>
<dbReference type="Pfam" id="PF00672">
    <property type="entry name" value="HAMP"/>
    <property type="match status" value="1"/>
</dbReference>
<evidence type="ECO:0000313" key="5">
    <source>
        <dbReference type="Proteomes" id="UP000198654"/>
    </source>
</evidence>
<dbReference type="SMART" id="SM00267">
    <property type="entry name" value="GGDEF"/>
    <property type="match status" value="1"/>
</dbReference>
<dbReference type="PANTHER" id="PTHR33121">
    <property type="entry name" value="CYCLIC DI-GMP PHOSPHODIESTERASE PDEF"/>
    <property type="match status" value="1"/>
</dbReference>
<dbReference type="EMBL" id="FNGI01000001">
    <property type="protein sequence ID" value="SDK85664.1"/>
    <property type="molecule type" value="Genomic_DNA"/>
</dbReference>
<dbReference type="SMART" id="SM00052">
    <property type="entry name" value="EAL"/>
    <property type="match status" value="1"/>
</dbReference>
<dbReference type="SUPFAM" id="SSF55073">
    <property type="entry name" value="Nucleotide cyclase"/>
    <property type="match status" value="1"/>
</dbReference>
<dbReference type="GO" id="GO:0007165">
    <property type="term" value="P:signal transduction"/>
    <property type="evidence" value="ECO:0007669"/>
    <property type="project" value="InterPro"/>
</dbReference>
<dbReference type="PROSITE" id="PS50885">
    <property type="entry name" value="HAMP"/>
    <property type="match status" value="1"/>
</dbReference>
<feature type="domain" description="EAL" evidence="1">
    <location>
        <begin position="402"/>
        <end position="635"/>
    </location>
</feature>
<sequence>MSLITRLWLAISLILALAFGGSLFIGIVASKQYIEQELHIKNADNANALALSLSQLDKEPIIVELLIAAQFDTGHYQRIELIAPDGSVIERRVSDTNIGDVPDWFIDLVAFSVPAGTAVVQDGWRQYATVKLQSHYGYAYRSLWQGVIDLMLWFGLAALTSAGLAWWVVRSIRKPLRAVVSQAQDIGQRRFTTSHEPRTRELRQVVVAMNRLSNAVRTMLAEETRKLDRLRCKLQQDEVTGIARRDYLLSRLDAMLGSDGQRAAGHVVMVRLANLNTLNSRLGYAATNRVLADIAAQLESLATGYDEGQAGRLNGSDFALLLPGSIDARSLIEELKTRLHPLTQAFDSNVELPLSLVAYARGDSRAALLSVLDGALAKAETGSGRAIEVATTDAKRLPYKTHDEWRHALKRALENDEITLSHYPVVDSENQLLHYECPARLKLEGEWQTAGLFLPWVNRTDLGSDFDLMVVEIALREIAEKHITLGINLSGETIRDTGFIAALHQRLRDYPAQAAQLWVELPESAAVRHMDAFRTLCHELRPYGCKVGLEHVGPEFGKLQDLHDLGLAYIKVDVSLVRNIHLQPQAQPFLRGIATVSHAIGMLVIGEGVTGDEERETLFDLGLDGVTGPGVRIRD</sequence>
<dbReference type="STRING" id="119000.SAMN05661010_00318"/>
<dbReference type="InterPro" id="IPR029787">
    <property type="entry name" value="Nucleotide_cyclase"/>
</dbReference>
<gene>
    <name evidence="4" type="ORF">SAMN05661010_00318</name>
</gene>
<dbReference type="InterPro" id="IPR043128">
    <property type="entry name" value="Rev_trsase/Diguanyl_cyclase"/>
</dbReference>
<organism evidence="4 5">
    <name type="scientific">Modicisalibacter muralis</name>
    <dbReference type="NCBI Taxonomy" id="119000"/>
    <lineage>
        <taxon>Bacteria</taxon>
        <taxon>Pseudomonadati</taxon>
        <taxon>Pseudomonadota</taxon>
        <taxon>Gammaproteobacteria</taxon>
        <taxon>Oceanospirillales</taxon>
        <taxon>Halomonadaceae</taxon>
        <taxon>Modicisalibacter</taxon>
    </lineage>
</organism>
<dbReference type="Gene3D" id="3.20.20.450">
    <property type="entry name" value="EAL domain"/>
    <property type="match status" value="1"/>
</dbReference>
<dbReference type="InterPro" id="IPR050706">
    <property type="entry name" value="Cyclic-di-GMP_PDE-like"/>
</dbReference>
<dbReference type="Proteomes" id="UP000198654">
    <property type="component" value="Unassembled WGS sequence"/>
</dbReference>